<dbReference type="InterPro" id="IPR010218">
    <property type="entry name" value="NADH_DH_suC"/>
</dbReference>
<dbReference type="InterPro" id="IPR037232">
    <property type="entry name" value="NADH_quin_OxRdtase_su_C/D-like"/>
</dbReference>
<dbReference type="EMBL" id="CP157483">
    <property type="protein sequence ID" value="XBO42176.1"/>
    <property type="molecule type" value="Genomic_DNA"/>
</dbReference>
<feature type="region of interest" description="Disordered" evidence="4">
    <location>
        <begin position="1"/>
        <end position="51"/>
    </location>
</feature>
<accession>A0AAU7JPI6</accession>
<keyword evidence="3" id="KW-1003">Cell membrane</keyword>
<dbReference type="RefSeq" id="WP_406829583.1">
    <property type="nucleotide sequence ID" value="NZ_CP157483.1"/>
</dbReference>
<dbReference type="HAMAP" id="MF_01357">
    <property type="entry name" value="NDH1_NuoC"/>
    <property type="match status" value="1"/>
</dbReference>
<keyword evidence="6" id="KW-0560">Oxidoreductase</keyword>
<name>A0AAU7JPI6_9MICO</name>
<comment type="subcellular location">
    <subcellularLocation>
        <location evidence="3">Cell membrane</location>
        <topology evidence="3">Peripheral membrane protein</topology>
        <orientation evidence="3">Cytoplasmic side</orientation>
    </subcellularLocation>
</comment>
<dbReference type="SUPFAM" id="SSF143243">
    <property type="entry name" value="Nqo5-like"/>
    <property type="match status" value="1"/>
</dbReference>
<organism evidence="6">
    <name type="scientific">Pedococcus sp. KACC 23699</name>
    <dbReference type="NCBI Taxonomy" id="3149228"/>
    <lineage>
        <taxon>Bacteria</taxon>
        <taxon>Bacillati</taxon>
        <taxon>Actinomycetota</taxon>
        <taxon>Actinomycetes</taxon>
        <taxon>Micrococcales</taxon>
        <taxon>Intrasporangiaceae</taxon>
        <taxon>Pedococcus</taxon>
    </lineage>
</organism>
<proteinExistence type="inferred from homology"/>
<dbReference type="InterPro" id="IPR001268">
    <property type="entry name" value="NADH_UbQ_OxRdtase_30kDa_su"/>
</dbReference>
<dbReference type="GO" id="GO:0048038">
    <property type="term" value="F:quinone binding"/>
    <property type="evidence" value="ECO:0007669"/>
    <property type="project" value="UniProtKB-KW"/>
</dbReference>
<keyword evidence="3" id="KW-0520">NAD</keyword>
<dbReference type="AlphaFoldDB" id="A0AAU7JPI6"/>
<evidence type="ECO:0000256" key="1">
    <source>
        <dbReference type="ARBA" id="ARBA00007569"/>
    </source>
</evidence>
<dbReference type="PANTHER" id="PTHR10884">
    <property type="entry name" value="NADH DEHYDROGENASE UBIQUINONE IRON-SULFUR PROTEIN 3"/>
    <property type="match status" value="1"/>
</dbReference>
<dbReference type="Pfam" id="PF00329">
    <property type="entry name" value="Complex1_30kDa"/>
    <property type="match status" value="1"/>
</dbReference>
<reference evidence="6" key="1">
    <citation type="submission" date="2024-05" db="EMBL/GenBank/DDBJ databases">
        <authorList>
            <person name="Kim S."/>
            <person name="Heo J."/>
            <person name="Choi H."/>
            <person name="Choi Y."/>
            <person name="Kwon S.-W."/>
            <person name="Kim Y."/>
        </authorList>
    </citation>
    <scope>NUCLEOTIDE SEQUENCE</scope>
    <source>
        <strain evidence="6">KACC 23699</strain>
    </source>
</reference>
<dbReference type="GO" id="GO:0005886">
    <property type="term" value="C:plasma membrane"/>
    <property type="evidence" value="ECO:0007669"/>
    <property type="project" value="UniProtKB-SubCell"/>
</dbReference>
<feature type="compositionally biased region" description="Basic and acidic residues" evidence="4">
    <location>
        <begin position="1"/>
        <end position="20"/>
    </location>
</feature>
<feature type="compositionally biased region" description="Low complexity" evidence="4">
    <location>
        <begin position="32"/>
        <end position="51"/>
    </location>
</feature>
<keyword evidence="2 3" id="KW-0813">Transport</keyword>
<dbReference type="NCBIfam" id="NF005856">
    <property type="entry name" value="PRK07785.1"/>
    <property type="match status" value="1"/>
</dbReference>
<feature type="region of interest" description="Disordered" evidence="4">
    <location>
        <begin position="279"/>
        <end position="301"/>
    </location>
</feature>
<dbReference type="Gene3D" id="3.30.460.80">
    <property type="entry name" value="NADH:ubiquinone oxidoreductase, 30kDa subunit"/>
    <property type="match status" value="1"/>
</dbReference>
<keyword evidence="3" id="KW-1278">Translocase</keyword>
<dbReference type="PANTHER" id="PTHR10884:SF14">
    <property type="entry name" value="NADH DEHYDROGENASE [UBIQUINONE] IRON-SULFUR PROTEIN 3, MITOCHONDRIAL"/>
    <property type="match status" value="1"/>
</dbReference>
<comment type="similarity">
    <text evidence="1 3">Belongs to the complex I 30 kDa subunit family.</text>
</comment>
<evidence type="ECO:0000313" key="6">
    <source>
        <dbReference type="EMBL" id="XBO42176.1"/>
    </source>
</evidence>
<evidence type="ECO:0000259" key="5">
    <source>
        <dbReference type="Pfam" id="PF00329"/>
    </source>
</evidence>
<protein>
    <recommendedName>
        <fullName evidence="3">NADH-quinone oxidoreductase subunit C</fullName>
        <ecNumber evidence="3">7.1.1.-</ecNumber>
    </recommendedName>
    <alternativeName>
        <fullName evidence="3">NADH dehydrogenase I subunit C</fullName>
    </alternativeName>
    <alternativeName>
        <fullName evidence="3">NDH-1 subunit C</fullName>
    </alternativeName>
</protein>
<feature type="domain" description="NADH:ubiquinone oxidoreductase 30kDa subunit" evidence="5">
    <location>
        <begin position="160"/>
        <end position="281"/>
    </location>
</feature>
<dbReference type="GO" id="GO:0050136">
    <property type="term" value="F:NADH dehydrogenase (quinone) (non-electrogenic) activity"/>
    <property type="evidence" value="ECO:0007669"/>
    <property type="project" value="UniProtKB-UniRule"/>
</dbReference>
<feature type="region of interest" description="Disordered" evidence="4">
    <location>
        <begin position="66"/>
        <end position="86"/>
    </location>
</feature>
<dbReference type="GO" id="GO:0008137">
    <property type="term" value="F:NADH dehydrogenase (ubiquinone) activity"/>
    <property type="evidence" value="ECO:0007669"/>
    <property type="project" value="InterPro"/>
</dbReference>
<dbReference type="EC" id="7.1.1.-" evidence="3"/>
<gene>
    <name evidence="3" type="primary">nuoC</name>
    <name evidence="6" type="ORF">ABEG17_11305</name>
</gene>
<keyword evidence="3" id="KW-0874">Quinone</keyword>
<comment type="function">
    <text evidence="3">NDH-1 shuttles electrons from NADH, via FMN and iron-sulfur (Fe-S) centers, to quinones in the respiratory chain. The immediate electron acceptor for the enzyme in this species is believed to be a menaquinone. Couples the redox reaction to proton translocation (for every two electrons transferred, four hydrogen ions are translocated across the cytoplasmic membrane), and thus conserves the redox energy in a proton gradient.</text>
</comment>
<dbReference type="NCBIfam" id="TIGR01961">
    <property type="entry name" value="NuoC_fam"/>
    <property type="match status" value="1"/>
</dbReference>
<comment type="catalytic activity">
    <reaction evidence="3">
        <text>a quinone + NADH + 5 H(+)(in) = a quinol + NAD(+) + 4 H(+)(out)</text>
        <dbReference type="Rhea" id="RHEA:57888"/>
        <dbReference type="ChEBI" id="CHEBI:15378"/>
        <dbReference type="ChEBI" id="CHEBI:24646"/>
        <dbReference type="ChEBI" id="CHEBI:57540"/>
        <dbReference type="ChEBI" id="CHEBI:57945"/>
        <dbReference type="ChEBI" id="CHEBI:132124"/>
    </reaction>
</comment>
<comment type="subunit">
    <text evidence="3">NDH-1 is composed of 14 different subunits. Subunits NuoB, C, D, E, F, and G constitute the peripheral sector of the complex.</text>
</comment>
<evidence type="ECO:0000256" key="2">
    <source>
        <dbReference type="ARBA" id="ARBA00022448"/>
    </source>
</evidence>
<evidence type="ECO:0000256" key="4">
    <source>
        <dbReference type="SAM" id="MobiDB-lite"/>
    </source>
</evidence>
<evidence type="ECO:0000256" key="3">
    <source>
        <dbReference type="HAMAP-Rule" id="MF_01357"/>
    </source>
</evidence>
<keyword evidence="3" id="KW-0472">Membrane</keyword>
<sequence>MSDKKATKKDGAKDPAKDPAKATANSDVLGNKAADAAADKGAGPDQPAPVVAGATVGAEAGAVVDRESGDRLPAAPGTTPEPVQVGERHGMFGARDTGDTTGYGGMVSPILFPAAAVRPYGSYYDEIADRLEKTLVGGSASYSEAIERVVVDRGEMTFFVRREHLRAVARALRDDAALRFEMCTGVSGVHYPQEEGRELHAVYHFLSITHGGRRVRVEVTAPDADPHIPSIVEIYPANDWHERETWDMFGIQFDGHPALTRILMPDDWPGHPQRKDYPLGGIPVEYKGATVPPPDQRRSYN</sequence>